<comment type="caution">
    <text evidence="9">The sequence shown here is derived from an EMBL/GenBank/DDBJ whole genome shotgun (WGS) entry which is preliminary data.</text>
</comment>
<dbReference type="GO" id="GO:0004553">
    <property type="term" value="F:hydrolase activity, hydrolyzing O-glycosyl compounds"/>
    <property type="evidence" value="ECO:0007669"/>
    <property type="project" value="InterPro"/>
</dbReference>
<dbReference type="PRINTS" id="PR00132">
    <property type="entry name" value="GLHYDRLASE2"/>
</dbReference>
<feature type="domain" description="Glycoside hydrolase family 2" evidence="8">
    <location>
        <begin position="716"/>
        <end position="800"/>
    </location>
</feature>
<evidence type="ECO:0000259" key="8">
    <source>
        <dbReference type="Pfam" id="PF18565"/>
    </source>
</evidence>
<feature type="domain" description="Glycoside hydrolase family 2 catalytic" evidence="5">
    <location>
        <begin position="287"/>
        <end position="435"/>
    </location>
</feature>
<dbReference type="Gene3D" id="2.60.120.260">
    <property type="entry name" value="Galactose-binding domain-like"/>
    <property type="match status" value="1"/>
</dbReference>
<evidence type="ECO:0000259" key="5">
    <source>
        <dbReference type="Pfam" id="PF02836"/>
    </source>
</evidence>
<evidence type="ECO:0000256" key="2">
    <source>
        <dbReference type="ARBA" id="ARBA00022801"/>
    </source>
</evidence>
<dbReference type="InterPro" id="IPR032311">
    <property type="entry name" value="DUF4982"/>
</dbReference>
<dbReference type="InterPro" id="IPR006102">
    <property type="entry name" value="Ig-like_GH2"/>
</dbReference>
<dbReference type="GO" id="GO:0005975">
    <property type="term" value="P:carbohydrate metabolic process"/>
    <property type="evidence" value="ECO:0007669"/>
    <property type="project" value="InterPro"/>
</dbReference>
<evidence type="ECO:0000313" key="10">
    <source>
        <dbReference type="Proteomes" id="UP000436047"/>
    </source>
</evidence>
<evidence type="ECO:0000259" key="4">
    <source>
        <dbReference type="Pfam" id="PF00703"/>
    </source>
</evidence>
<gene>
    <name evidence="9" type="ORF">FYJ45_21665</name>
</gene>
<keyword evidence="10" id="KW-1185">Reference proteome</keyword>
<dbReference type="PANTHER" id="PTHR42732">
    <property type="entry name" value="BETA-GALACTOSIDASE"/>
    <property type="match status" value="1"/>
</dbReference>
<protein>
    <submittedName>
        <fullName evidence="9">DUF4982 domain-containing protein</fullName>
    </submittedName>
</protein>
<dbReference type="Pfam" id="PF18565">
    <property type="entry name" value="Glyco_hydro2_C5"/>
    <property type="match status" value="1"/>
</dbReference>
<dbReference type="InterPro" id="IPR036156">
    <property type="entry name" value="Beta-gal/glucu_dom_sf"/>
</dbReference>
<dbReference type="Gene3D" id="3.20.20.80">
    <property type="entry name" value="Glycosidases"/>
    <property type="match status" value="1"/>
</dbReference>
<dbReference type="PANTHER" id="PTHR42732:SF1">
    <property type="entry name" value="BETA-MANNOSIDASE"/>
    <property type="match status" value="1"/>
</dbReference>
<dbReference type="InterPro" id="IPR013783">
    <property type="entry name" value="Ig-like_fold"/>
</dbReference>
<dbReference type="SUPFAM" id="SSF49303">
    <property type="entry name" value="beta-Galactosidase/glucuronidase domain"/>
    <property type="match status" value="1"/>
</dbReference>
<reference evidence="9 10" key="1">
    <citation type="submission" date="2019-08" db="EMBL/GenBank/DDBJ databases">
        <title>In-depth cultivation of the pig gut microbiome towards novel bacterial diversity and tailored functional studies.</title>
        <authorList>
            <person name="Wylensek D."/>
            <person name="Hitch T.C.A."/>
            <person name="Clavel T."/>
        </authorList>
    </citation>
    <scope>NUCLEOTIDE SEQUENCE [LARGE SCALE GENOMIC DNA]</scope>
    <source>
        <strain evidence="9 10">WCA-389-WT-23B</strain>
    </source>
</reference>
<dbReference type="InterPro" id="IPR051913">
    <property type="entry name" value="GH2_Domain-Containing"/>
</dbReference>
<accession>A0A6N7WJ75</accession>
<dbReference type="PROSITE" id="PS00608">
    <property type="entry name" value="GLYCOSYL_HYDROL_F2_2"/>
    <property type="match status" value="1"/>
</dbReference>
<evidence type="ECO:0000259" key="7">
    <source>
        <dbReference type="Pfam" id="PF16355"/>
    </source>
</evidence>
<dbReference type="InterPro" id="IPR023232">
    <property type="entry name" value="Glyco_hydro_2_AS"/>
</dbReference>
<evidence type="ECO:0000313" key="9">
    <source>
        <dbReference type="EMBL" id="MSS90763.1"/>
    </source>
</evidence>
<evidence type="ECO:0000256" key="3">
    <source>
        <dbReference type="ARBA" id="ARBA00023295"/>
    </source>
</evidence>
<dbReference type="Pfam" id="PF16355">
    <property type="entry name" value="DUF4982"/>
    <property type="match status" value="1"/>
</dbReference>
<name>A0A6N7WJ75_9FIRM</name>
<sequence length="807" mass="91255">MKKTEDRYMDSLTMRLEENWKFHLGEAEDAWYKGYDDSSWRDVVIPHDWSVEQPFSQEYSSGTGYLAGGTGWYRVRFTLPEEYRGKKISLLFDGVYKNSQVWCNSYYLGKRPNGYVPFAYDISEKAFFGDMDNEVSVKVTHTDVADSRWFTGTGITRKVCVLVEEAVHPVQNGIFFSTLYGDDGKSAQVEVSHEIVNEGTDKASVSLISSLWDAEGKKVLEVSSCAEFAPGEKKTIALNGCVKHPSLWSPESPYLYRLNTVLSVNGEKGYEVFSGKVGIRTFRFDADKGFFLNGKNRKLKGVCVHHDGGCLGAAMTKEVWERRLTALKEMGCDAIRTSHNPHMPELYDLCDEMGFLMMDEAFDEWENPKNKWSTGHNVYPPKHQGYFEDFPEWHEKDLAAMVLRDRNHPSIIMWSIGNEIDYPNDPYCHPLFGEMTGNNDKNKPAAERMYNPDKPNMERLSPIAAELAGIVRQYDSTRPVTLAAAFPELSSRLHYFDALDVVGYNYKEHLYEEDHRRFPTLPFLGSENGHSYQAWKAVRDNDYISGQFLWTGIDYLGEAHGWPIHGSAAGLLTLAGFPKARYYRRKSFWSENPMVYLATVKYEGNHEEWMPLYESWNYESGDKVLVRLFTNQPEAELFLNGKSLGARKELGEDGCMEWIVDYEPGELKAVAGKLSAASSEGCVSFTLHTTGDAAKLLLSRWRSAREKGENADDLHPVYQVEITVADSEGCRIGNADCLVEAQVTGSGVLLGLENGDLADNTPYSDSSRRAYEGRLIAYIRRTGDGAITLRAHAENLPEETLIIEENA</sequence>
<feature type="domain" description="DUF4982" evidence="7">
    <location>
        <begin position="621"/>
        <end position="671"/>
    </location>
</feature>
<keyword evidence="2" id="KW-0378">Hydrolase</keyword>
<dbReference type="Pfam" id="PF02836">
    <property type="entry name" value="Glyco_hydro_2_C"/>
    <property type="match status" value="1"/>
</dbReference>
<dbReference type="Proteomes" id="UP000436047">
    <property type="component" value="Unassembled WGS sequence"/>
</dbReference>
<evidence type="ECO:0000259" key="6">
    <source>
        <dbReference type="Pfam" id="PF02837"/>
    </source>
</evidence>
<dbReference type="InterPro" id="IPR006101">
    <property type="entry name" value="Glyco_hydro_2"/>
</dbReference>
<dbReference type="EMBL" id="VUMI01000046">
    <property type="protein sequence ID" value="MSS90763.1"/>
    <property type="molecule type" value="Genomic_DNA"/>
</dbReference>
<comment type="similarity">
    <text evidence="1">Belongs to the glycosyl hydrolase 2 family.</text>
</comment>
<dbReference type="SUPFAM" id="SSF49785">
    <property type="entry name" value="Galactose-binding domain-like"/>
    <property type="match status" value="1"/>
</dbReference>
<keyword evidence="3" id="KW-0326">Glycosidase</keyword>
<dbReference type="Pfam" id="PF00703">
    <property type="entry name" value="Glyco_hydro_2"/>
    <property type="match status" value="1"/>
</dbReference>
<dbReference type="Pfam" id="PF02837">
    <property type="entry name" value="Glyco_hydro_2_N"/>
    <property type="match status" value="1"/>
</dbReference>
<feature type="domain" description="Glycoside hydrolase family 2 immunoglobulin-like beta-sandwich" evidence="4">
    <location>
        <begin position="175"/>
        <end position="280"/>
    </location>
</feature>
<proteinExistence type="inferred from homology"/>
<dbReference type="InterPro" id="IPR006103">
    <property type="entry name" value="Glyco_hydro_2_cat"/>
</dbReference>
<dbReference type="InterPro" id="IPR006104">
    <property type="entry name" value="Glyco_hydro_2_N"/>
</dbReference>
<dbReference type="SUPFAM" id="SSF51445">
    <property type="entry name" value="(Trans)glycosidases"/>
    <property type="match status" value="1"/>
</dbReference>
<dbReference type="Gene3D" id="2.60.40.10">
    <property type="entry name" value="Immunoglobulins"/>
    <property type="match status" value="3"/>
</dbReference>
<organism evidence="9 10">
    <name type="scientific">Eisenbergiella porci</name>
    <dbReference type="NCBI Taxonomy" id="2652274"/>
    <lineage>
        <taxon>Bacteria</taxon>
        <taxon>Bacillati</taxon>
        <taxon>Bacillota</taxon>
        <taxon>Clostridia</taxon>
        <taxon>Lachnospirales</taxon>
        <taxon>Lachnospiraceae</taxon>
        <taxon>Eisenbergiella</taxon>
    </lineage>
</organism>
<dbReference type="InterPro" id="IPR017853">
    <property type="entry name" value="GH"/>
</dbReference>
<dbReference type="AlphaFoldDB" id="A0A6N7WJ75"/>
<dbReference type="InterPro" id="IPR040605">
    <property type="entry name" value="Glyco_hydro2_dom5"/>
</dbReference>
<feature type="domain" description="Glycosyl hydrolases family 2 sugar binding" evidence="6">
    <location>
        <begin position="41"/>
        <end position="162"/>
    </location>
</feature>
<dbReference type="InterPro" id="IPR008979">
    <property type="entry name" value="Galactose-bd-like_sf"/>
</dbReference>
<evidence type="ECO:0000256" key="1">
    <source>
        <dbReference type="ARBA" id="ARBA00007401"/>
    </source>
</evidence>